<feature type="chain" id="PRO_5040797886" evidence="2">
    <location>
        <begin position="19"/>
        <end position="432"/>
    </location>
</feature>
<evidence type="ECO:0000313" key="3">
    <source>
        <dbReference type="EMBL" id="KAJ7351712.1"/>
    </source>
</evidence>
<comment type="caution">
    <text evidence="3">The sequence shown here is derived from an EMBL/GenBank/DDBJ whole genome shotgun (WGS) entry which is preliminary data.</text>
</comment>
<dbReference type="Proteomes" id="UP001163046">
    <property type="component" value="Unassembled WGS sequence"/>
</dbReference>
<sequence>MKATIIFSTALIFQLSAATVLQIYRTRTRQGYLGWQNGADYFTIPSSLCGGKNYECSVFNADGVAKSCNCSCPMKKSTFTPFENQWACMENSNVRTNLQSDNTNPNEKTCAQDMGILFANEYPNSLSVLGVGDEKTLSIGSNWSSCELDRNYSWYYGCSGSRLSSRLDTMKSLFTFSKGDYYYILKVPSSHPNPDDSKRSNDDVKPISMLWLIVALTVSTLFIVLIVGFLISRRNHSRTNSRKIIRSQETQDSVVLSPRAQTNSAFQTDAENGYFTISLREPAIYASMYQVPVTDRRPSFNEMSNPLEEDPNTGHVYAHVPLEHSMYGTKNATQKPIVPEGPVPDNATKFQDYGPISIEQLVYHLVEDILEGRHEKPLNDVPNETEPVYHVLEEPYRETSKEPHQYDDVTTDGPVYSTLEELYIDSSNAIDC</sequence>
<dbReference type="AlphaFoldDB" id="A0A9W9YI97"/>
<accession>A0A9W9YI97</accession>
<proteinExistence type="predicted"/>
<protein>
    <submittedName>
        <fullName evidence="3">Uncharacterized protein</fullName>
    </submittedName>
</protein>
<keyword evidence="4" id="KW-1185">Reference proteome</keyword>
<dbReference type="OrthoDB" id="5982648at2759"/>
<name>A0A9W9YI97_9CNID</name>
<gene>
    <name evidence="3" type="ORF">OS493_035972</name>
</gene>
<feature type="transmembrane region" description="Helical" evidence="1">
    <location>
        <begin position="209"/>
        <end position="232"/>
    </location>
</feature>
<keyword evidence="1" id="KW-1133">Transmembrane helix</keyword>
<evidence type="ECO:0000256" key="1">
    <source>
        <dbReference type="SAM" id="Phobius"/>
    </source>
</evidence>
<keyword evidence="2" id="KW-0732">Signal</keyword>
<organism evidence="3 4">
    <name type="scientific">Desmophyllum pertusum</name>
    <dbReference type="NCBI Taxonomy" id="174260"/>
    <lineage>
        <taxon>Eukaryota</taxon>
        <taxon>Metazoa</taxon>
        <taxon>Cnidaria</taxon>
        <taxon>Anthozoa</taxon>
        <taxon>Hexacorallia</taxon>
        <taxon>Scleractinia</taxon>
        <taxon>Caryophylliina</taxon>
        <taxon>Caryophylliidae</taxon>
        <taxon>Desmophyllum</taxon>
    </lineage>
</organism>
<keyword evidence="1" id="KW-0812">Transmembrane</keyword>
<feature type="signal peptide" evidence="2">
    <location>
        <begin position="1"/>
        <end position="18"/>
    </location>
</feature>
<evidence type="ECO:0000313" key="4">
    <source>
        <dbReference type="Proteomes" id="UP001163046"/>
    </source>
</evidence>
<evidence type="ECO:0000256" key="2">
    <source>
        <dbReference type="SAM" id="SignalP"/>
    </source>
</evidence>
<dbReference type="EMBL" id="MU827358">
    <property type="protein sequence ID" value="KAJ7351712.1"/>
    <property type="molecule type" value="Genomic_DNA"/>
</dbReference>
<reference evidence="3" key="1">
    <citation type="submission" date="2023-01" db="EMBL/GenBank/DDBJ databases">
        <title>Genome assembly of the deep-sea coral Lophelia pertusa.</title>
        <authorList>
            <person name="Herrera S."/>
            <person name="Cordes E."/>
        </authorList>
    </citation>
    <scope>NUCLEOTIDE SEQUENCE</scope>
    <source>
        <strain evidence="3">USNM1676648</strain>
        <tissue evidence="3">Polyp</tissue>
    </source>
</reference>
<keyword evidence="1" id="KW-0472">Membrane</keyword>